<gene>
    <name evidence="1" type="ORF">AVEN_74836_1</name>
</gene>
<comment type="caution">
    <text evidence="1">The sequence shown here is derived from an EMBL/GenBank/DDBJ whole genome shotgun (WGS) entry which is preliminary data.</text>
</comment>
<sequence length="200" mass="22741">MSCPLNAQAAAIFVPIEYADVVHVNVLAAKSRAAPVNIITIPRLELLNATVGAPLCKSVLLALQWGNVKQHYWTDSTTVLGWIQCEELWLVSANNRVQEIRKLTHLTLWKIFQEHKSPADLLSRGCSSHQFSYSRCWEGPKWLLQTEENWPVTKPVFDEQSFLKEKRKTNPTSKSLTFVCSLNQTENNESSSKLLVFFKL</sequence>
<accession>A0A4Y2X6V9</accession>
<name>A0A4Y2X6V9_ARAVE</name>
<organism evidence="1 2">
    <name type="scientific">Araneus ventricosus</name>
    <name type="common">Orbweaver spider</name>
    <name type="synonym">Epeira ventricosa</name>
    <dbReference type="NCBI Taxonomy" id="182803"/>
    <lineage>
        <taxon>Eukaryota</taxon>
        <taxon>Metazoa</taxon>
        <taxon>Ecdysozoa</taxon>
        <taxon>Arthropoda</taxon>
        <taxon>Chelicerata</taxon>
        <taxon>Arachnida</taxon>
        <taxon>Araneae</taxon>
        <taxon>Araneomorphae</taxon>
        <taxon>Entelegynae</taxon>
        <taxon>Araneoidea</taxon>
        <taxon>Araneidae</taxon>
        <taxon>Araneus</taxon>
    </lineage>
</organism>
<dbReference type="Proteomes" id="UP000499080">
    <property type="component" value="Unassembled WGS sequence"/>
</dbReference>
<dbReference type="InterPro" id="IPR008042">
    <property type="entry name" value="Retrotrans_Pao"/>
</dbReference>
<protein>
    <submittedName>
        <fullName evidence="1">Uncharacterized protein</fullName>
    </submittedName>
</protein>
<dbReference type="EMBL" id="BGPR01072379">
    <property type="protein sequence ID" value="GBO45323.1"/>
    <property type="molecule type" value="Genomic_DNA"/>
</dbReference>
<reference evidence="1 2" key="1">
    <citation type="journal article" date="2019" name="Sci. Rep.">
        <title>Orb-weaving spider Araneus ventricosus genome elucidates the spidroin gene catalogue.</title>
        <authorList>
            <person name="Kono N."/>
            <person name="Nakamura H."/>
            <person name="Ohtoshi R."/>
            <person name="Moran D.A.P."/>
            <person name="Shinohara A."/>
            <person name="Yoshida Y."/>
            <person name="Fujiwara M."/>
            <person name="Mori M."/>
            <person name="Tomita M."/>
            <person name="Arakawa K."/>
        </authorList>
    </citation>
    <scope>NUCLEOTIDE SEQUENCE [LARGE SCALE GENOMIC DNA]</scope>
</reference>
<keyword evidence="2" id="KW-1185">Reference proteome</keyword>
<dbReference type="Pfam" id="PF05380">
    <property type="entry name" value="Peptidase_A17"/>
    <property type="match status" value="1"/>
</dbReference>
<proteinExistence type="predicted"/>
<dbReference type="AlphaFoldDB" id="A0A4Y2X6V9"/>
<dbReference type="PANTHER" id="PTHR47331">
    <property type="entry name" value="PHD-TYPE DOMAIN-CONTAINING PROTEIN"/>
    <property type="match status" value="1"/>
</dbReference>
<evidence type="ECO:0000313" key="1">
    <source>
        <dbReference type="EMBL" id="GBO45323.1"/>
    </source>
</evidence>
<evidence type="ECO:0000313" key="2">
    <source>
        <dbReference type="Proteomes" id="UP000499080"/>
    </source>
</evidence>
<dbReference type="OrthoDB" id="6428063at2759"/>